<dbReference type="Proteomes" id="UP000282926">
    <property type="component" value="Unassembled WGS sequence"/>
</dbReference>
<comment type="caution">
    <text evidence="4">The sequence shown here is derived from an EMBL/GenBank/DDBJ whole genome shotgun (WGS) entry which is preliminary data.</text>
</comment>
<accession>A0ABY0CVF3</accession>
<feature type="chain" id="PRO_5046248938" description="DUF7305 domain-containing protein" evidence="2">
    <location>
        <begin position="26"/>
        <end position="642"/>
    </location>
</feature>
<feature type="domain" description="DUF7305" evidence="3">
    <location>
        <begin position="365"/>
        <end position="528"/>
    </location>
</feature>
<sequence>MLNSRALLTLCAVLSLTLIPLGCSDDVTDTDTDIPADSGDPNDSGNPNDSGTPDATPDDSGTPDADADDSGNPDADTGPTNPTEPVEDPDRFACAGEYQLICDEVCTSPKVDPDNCGGCGNVCGENEACSGGFCMQECRPGENICDRACVDFQTDNNNCGGCGIACGEGEGCVESACVPALTFDEPDFCAGGGPPIRFDEVDGDLCAGDVAEETFRWAMCTCSDSRFTAGLTTDAFDSREGPYLPGSLGGSVGSNGDFNTNSFVDIGGSVWLGPNGSMGFNAAQNTIRGELHVGGPDATSSALTTVNEDAFIARSIGGSIAIEKRLTIPQSGIIGGGVSYNDLVRAPVSVPDPCGCAEDERVPVEALVAQRSTFNDNDVIGLQPNALMGSNYNRLELPCGQYYLDGISVGGELVIHATGRTALFIGGDVDAGRLVIKAAPDAELDVFIDGAINASGMELGSANYPANTRFYISGERLQITSDVLVGGFIYAYPGRIQIVDNVEIFGGLFANEIQITAPVAIHYDRQVQRSGDVCEIPVVDPDPDPDPADPNPDAGDTDPDPDAGDTDPNPDAGDTDPEPEPVCSSLDEACSSSGDCCAPLSCEEGFCGTASCRTTTQPCVYNSDCCSGMCARSGDSGICIVG</sequence>
<feature type="compositionally biased region" description="Acidic residues" evidence="1">
    <location>
        <begin position="555"/>
        <end position="565"/>
    </location>
</feature>
<feature type="signal peptide" evidence="2">
    <location>
        <begin position="1"/>
        <end position="25"/>
    </location>
</feature>
<dbReference type="InterPro" id="IPR055729">
    <property type="entry name" value="DUF7305"/>
</dbReference>
<keyword evidence="5" id="KW-1185">Reference proteome</keyword>
<gene>
    <name evidence="4" type="ORF">EA187_07090</name>
</gene>
<evidence type="ECO:0000256" key="1">
    <source>
        <dbReference type="SAM" id="MobiDB-lite"/>
    </source>
</evidence>
<protein>
    <recommendedName>
        <fullName evidence="3">DUF7305 domain-containing protein</fullName>
    </recommendedName>
</protein>
<name>A0ABY0CVF3_9DELT</name>
<evidence type="ECO:0000256" key="2">
    <source>
        <dbReference type="SAM" id="SignalP"/>
    </source>
</evidence>
<feature type="region of interest" description="Disordered" evidence="1">
    <location>
        <begin position="30"/>
        <end position="90"/>
    </location>
</feature>
<proteinExistence type="predicted"/>
<feature type="region of interest" description="Disordered" evidence="1">
    <location>
        <begin position="535"/>
        <end position="584"/>
    </location>
</feature>
<feature type="compositionally biased region" description="Low complexity" evidence="1">
    <location>
        <begin position="51"/>
        <end position="64"/>
    </location>
</feature>
<evidence type="ECO:0000313" key="4">
    <source>
        <dbReference type="EMBL" id="RVU46892.1"/>
    </source>
</evidence>
<organism evidence="4 5">
    <name type="scientific">Lujinxingia sediminis</name>
    <dbReference type="NCBI Taxonomy" id="2480984"/>
    <lineage>
        <taxon>Bacteria</taxon>
        <taxon>Deltaproteobacteria</taxon>
        <taxon>Bradymonadales</taxon>
        <taxon>Lujinxingiaceae</taxon>
        <taxon>Lujinxingia</taxon>
    </lineage>
</organism>
<dbReference type="Pfam" id="PF23981">
    <property type="entry name" value="DUF7305"/>
    <property type="match status" value="1"/>
</dbReference>
<keyword evidence="2" id="KW-0732">Signal</keyword>
<dbReference type="RefSeq" id="WP_127779765.1">
    <property type="nucleotide sequence ID" value="NZ_SADD01000002.1"/>
</dbReference>
<feature type="compositionally biased region" description="Polar residues" evidence="1">
    <location>
        <begin position="41"/>
        <end position="50"/>
    </location>
</feature>
<evidence type="ECO:0000313" key="5">
    <source>
        <dbReference type="Proteomes" id="UP000282926"/>
    </source>
</evidence>
<dbReference type="EMBL" id="SADD01000002">
    <property type="protein sequence ID" value="RVU46892.1"/>
    <property type="molecule type" value="Genomic_DNA"/>
</dbReference>
<reference evidence="4 5" key="1">
    <citation type="submission" date="2019-01" db="EMBL/GenBank/DDBJ databases">
        <title>Lujinxingia litoralis gen. nov., sp. nov. and Lujinxingia sediminis gen. nov., sp. nov., new members in the order Bradymonadales, isolated from coastal sediment.</title>
        <authorList>
            <person name="Li C.-M."/>
        </authorList>
    </citation>
    <scope>NUCLEOTIDE SEQUENCE [LARGE SCALE GENOMIC DNA]</scope>
    <source>
        <strain evidence="4 5">SEH01</strain>
    </source>
</reference>
<evidence type="ECO:0000259" key="3">
    <source>
        <dbReference type="Pfam" id="PF23981"/>
    </source>
</evidence>